<feature type="domain" description="Inhibitor I9" evidence="1">
    <location>
        <begin position="47"/>
        <end position="88"/>
    </location>
</feature>
<name>A0A8H6ICB6_9AGAR</name>
<accession>A0A8H6ICB6</accession>
<dbReference type="AlphaFoldDB" id="A0A8H6ICB6"/>
<dbReference type="InterPro" id="IPR010259">
    <property type="entry name" value="S8pro/Inhibitor_I9"/>
</dbReference>
<evidence type="ECO:0000313" key="3">
    <source>
        <dbReference type="Proteomes" id="UP000521943"/>
    </source>
</evidence>
<dbReference type="Pfam" id="PF05922">
    <property type="entry name" value="Inhibitor_I9"/>
    <property type="match status" value="1"/>
</dbReference>
<proteinExistence type="predicted"/>
<organism evidence="2 3">
    <name type="scientific">Ephemerocybe angulata</name>
    <dbReference type="NCBI Taxonomy" id="980116"/>
    <lineage>
        <taxon>Eukaryota</taxon>
        <taxon>Fungi</taxon>
        <taxon>Dikarya</taxon>
        <taxon>Basidiomycota</taxon>
        <taxon>Agaricomycotina</taxon>
        <taxon>Agaricomycetes</taxon>
        <taxon>Agaricomycetidae</taxon>
        <taxon>Agaricales</taxon>
        <taxon>Agaricineae</taxon>
        <taxon>Psathyrellaceae</taxon>
        <taxon>Ephemerocybe</taxon>
    </lineage>
</organism>
<dbReference type="SUPFAM" id="SSF54897">
    <property type="entry name" value="Protease propeptides/inhibitors"/>
    <property type="match status" value="1"/>
</dbReference>
<dbReference type="Proteomes" id="UP000521943">
    <property type="component" value="Unassembled WGS sequence"/>
</dbReference>
<keyword evidence="3" id="KW-1185">Reference proteome</keyword>
<evidence type="ECO:0000313" key="2">
    <source>
        <dbReference type="EMBL" id="KAF6761767.1"/>
    </source>
</evidence>
<sequence>MADSAPMIDITRTTGEKKEPTYIVLLKEDVDMDAHFGVLRPHLSGISEIKGNYEFLNVYAGTFSEEVLDFLRASPDVEMIEEDALMSLFDKGEG</sequence>
<dbReference type="EMBL" id="JACGCI010000009">
    <property type="protein sequence ID" value="KAF6761767.1"/>
    <property type="molecule type" value="Genomic_DNA"/>
</dbReference>
<dbReference type="OrthoDB" id="19448at2759"/>
<gene>
    <name evidence="2" type="ORF">DFP72DRAFT_1151714</name>
</gene>
<dbReference type="Gene3D" id="3.30.70.80">
    <property type="entry name" value="Peptidase S8 propeptide/proteinase inhibitor I9"/>
    <property type="match status" value="1"/>
</dbReference>
<evidence type="ECO:0000259" key="1">
    <source>
        <dbReference type="Pfam" id="PF05922"/>
    </source>
</evidence>
<reference evidence="2 3" key="1">
    <citation type="submission" date="2020-07" db="EMBL/GenBank/DDBJ databases">
        <title>Comparative genomics of pyrophilous fungi reveals a link between fire events and developmental genes.</title>
        <authorList>
            <consortium name="DOE Joint Genome Institute"/>
            <person name="Steindorff A.S."/>
            <person name="Carver A."/>
            <person name="Calhoun S."/>
            <person name="Stillman K."/>
            <person name="Liu H."/>
            <person name="Lipzen A."/>
            <person name="Pangilinan J."/>
            <person name="Labutti K."/>
            <person name="Bruns T.D."/>
            <person name="Grigoriev I.V."/>
        </authorList>
    </citation>
    <scope>NUCLEOTIDE SEQUENCE [LARGE SCALE GENOMIC DNA]</scope>
    <source>
        <strain evidence="2 3">CBS 144469</strain>
    </source>
</reference>
<comment type="caution">
    <text evidence="2">The sequence shown here is derived from an EMBL/GenBank/DDBJ whole genome shotgun (WGS) entry which is preliminary data.</text>
</comment>
<protein>
    <recommendedName>
        <fullName evidence="1">Inhibitor I9 domain-containing protein</fullName>
    </recommendedName>
</protein>
<dbReference type="InterPro" id="IPR037045">
    <property type="entry name" value="S8pro/Inhibitor_I9_sf"/>
</dbReference>